<organism evidence="1">
    <name type="scientific">marine sediment metagenome</name>
    <dbReference type="NCBI Taxonomy" id="412755"/>
    <lineage>
        <taxon>unclassified sequences</taxon>
        <taxon>metagenomes</taxon>
        <taxon>ecological metagenomes</taxon>
    </lineage>
</organism>
<name>A0A0F8ZN51_9ZZZZ</name>
<gene>
    <name evidence="1" type="ORF">LCGC14_2753720</name>
</gene>
<proteinExistence type="predicted"/>
<dbReference type="AlphaFoldDB" id="A0A0F8ZN51"/>
<comment type="caution">
    <text evidence="1">The sequence shown here is derived from an EMBL/GenBank/DDBJ whole genome shotgun (WGS) entry which is preliminary data.</text>
</comment>
<reference evidence="1" key="1">
    <citation type="journal article" date="2015" name="Nature">
        <title>Complex archaea that bridge the gap between prokaryotes and eukaryotes.</title>
        <authorList>
            <person name="Spang A."/>
            <person name="Saw J.H."/>
            <person name="Jorgensen S.L."/>
            <person name="Zaremba-Niedzwiedzka K."/>
            <person name="Martijn J."/>
            <person name="Lind A.E."/>
            <person name="van Eijk R."/>
            <person name="Schleper C."/>
            <person name="Guy L."/>
            <person name="Ettema T.J."/>
        </authorList>
    </citation>
    <scope>NUCLEOTIDE SEQUENCE</scope>
</reference>
<dbReference type="EMBL" id="LAZR01050424">
    <property type="protein sequence ID" value="KKK87390.1"/>
    <property type="molecule type" value="Genomic_DNA"/>
</dbReference>
<protein>
    <submittedName>
        <fullName evidence="1">Uncharacterized protein</fullName>
    </submittedName>
</protein>
<accession>A0A0F8ZN51</accession>
<evidence type="ECO:0000313" key="1">
    <source>
        <dbReference type="EMBL" id="KKK87390.1"/>
    </source>
</evidence>
<sequence length="58" mass="6480">MEETVVRKKMQVLSKGGKSIGLREVGITECSIYINIGGNAYLGRFITEEEYQLRNEGA</sequence>